<comment type="similarity">
    <text evidence="3 10">Belongs to the cytochrome P450 family.</text>
</comment>
<dbReference type="PANTHER" id="PTHR46300:SF1">
    <property type="entry name" value="P450, PUTATIVE (EUROFUNG)-RELATED"/>
    <property type="match status" value="1"/>
</dbReference>
<name>A0A9P6ZK98_9AGAM</name>
<dbReference type="GO" id="GO:0020037">
    <property type="term" value="F:heme binding"/>
    <property type="evidence" value="ECO:0007669"/>
    <property type="project" value="InterPro"/>
</dbReference>
<proteinExistence type="inferred from homology"/>
<evidence type="ECO:0000256" key="7">
    <source>
        <dbReference type="ARBA" id="ARBA00023004"/>
    </source>
</evidence>
<evidence type="ECO:0000256" key="11">
    <source>
        <dbReference type="SAM" id="Phobius"/>
    </source>
</evidence>
<evidence type="ECO:0000256" key="3">
    <source>
        <dbReference type="ARBA" id="ARBA00010617"/>
    </source>
</evidence>
<evidence type="ECO:0000256" key="2">
    <source>
        <dbReference type="ARBA" id="ARBA00005179"/>
    </source>
</evidence>
<reference evidence="12" key="1">
    <citation type="journal article" date="2020" name="New Phytol.">
        <title>Comparative genomics reveals dynamic genome evolution in host specialist ectomycorrhizal fungi.</title>
        <authorList>
            <person name="Lofgren L.A."/>
            <person name="Nguyen N.H."/>
            <person name="Vilgalys R."/>
            <person name="Ruytinx J."/>
            <person name="Liao H.L."/>
            <person name="Branco S."/>
            <person name="Kuo A."/>
            <person name="LaButti K."/>
            <person name="Lipzen A."/>
            <person name="Andreopoulos W."/>
            <person name="Pangilinan J."/>
            <person name="Riley R."/>
            <person name="Hundley H."/>
            <person name="Na H."/>
            <person name="Barry K."/>
            <person name="Grigoriev I.V."/>
            <person name="Stajich J.E."/>
            <person name="Kennedy P.G."/>
        </authorList>
    </citation>
    <scope>NUCLEOTIDE SEQUENCE</scope>
    <source>
        <strain evidence="12">DOB743</strain>
    </source>
</reference>
<evidence type="ECO:0000256" key="5">
    <source>
        <dbReference type="ARBA" id="ARBA00022723"/>
    </source>
</evidence>
<feature type="transmembrane region" description="Helical" evidence="11">
    <location>
        <begin position="15"/>
        <end position="35"/>
    </location>
</feature>
<dbReference type="InterPro" id="IPR001128">
    <property type="entry name" value="Cyt_P450"/>
</dbReference>
<dbReference type="PRINTS" id="PR00385">
    <property type="entry name" value="P450"/>
</dbReference>
<dbReference type="Pfam" id="PF00067">
    <property type="entry name" value="p450"/>
    <property type="match status" value="1"/>
</dbReference>
<keyword evidence="11" id="KW-0812">Transmembrane</keyword>
<dbReference type="EMBL" id="JABBWD010000069">
    <property type="protein sequence ID" value="KAG1769881.1"/>
    <property type="molecule type" value="Genomic_DNA"/>
</dbReference>
<dbReference type="Gene3D" id="1.10.630.10">
    <property type="entry name" value="Cytochrome P450"/>
    <property type="match status" value="1"/>
</dbReference>
<dbReference type="CDD" id="cd11065">
    <property type="entry name" value="CYP64-like"/>
    <property type="match status" value="1"/>
</dbReference>
<sequence>MLQLSDLRVSDNTQLVLGTAACLGVVVGVISRAYLPKSENGLSLPPSPLTWRLRGHFIPPRNPFLTVAGWIDEHGPLITIRSGTEKIVIIGRHDAVVDIMEKQGGSLADRPRLVAAGEILNGGLSIILTPAGSMWRRMRRALHTHLQPKSAEEYQPLQMSHAKNMVLNILEDPANFQSHTATYAATTITKIAYGKTTPISATDPEARLVRENFQILRKTLRPGAYLVDMIPWLKYLPWYAQELKRGFESNRKLNTDQLNRVKRQIQSNVDVGPSFVKHMLDNVQLHNLTEAEMAFLADSFYAAGFDTTTLAICTVLMAAACFPDEQAKVQAELDAVVGRHRVPTFADEQFLPRLHAFISEALRWRPLVPSGLAHRTTKEVRNYCIPTGTTVIGHHWSISRDPDIFPEPHAFKPQRWINDQGHLRDDLKFFIFGFGRRVCPGQHVATRSVFINSLLILWAFHLTLDATKSLDDMAFMRGEDQPPFIEFKARAPETELRQMMQNDPDIV</sequence>
<dbReference type="OrthoDB" id="2789670at2759"/>
<evidence type="ECO:0000313" key="12">
    <source>
        <dbReference type="EMBL" id="KAG1769881.1"/>
    </source>
</evidence>
<keyword evidence="11" id="KW-1133">Transmembrane helix</keyword>
<dbReference type="AlphaFoldDB" id="A0A9P6ZK98"/>
<evidence type="ECO:0000313" key="13">
    <source>
        <dbReference type="Proteomes" id="UP000714275"/>
    </source>
</evidence>
<evidence type="ECO:0000256" key="6">
    <source>
        <dbReference type="ARBA" id="ARBA00023002"/>
    </source>
</evidence>
<dbReference type="InterPro" id="IPR017972">
    <property type="entry name" value="Cyt_P450_CS"/>
</dbReference>
<keyword evidence="6 10" id="KW-0560">Oxidoreductase</keyword>
<dbReference type="SUPFAM" id="SSF48264">
    <property type="entry name" value="Cytochrome P450"/>
    <property type="match status" value="1"/>
</dbReference>
<dbReference type="PROSITE" id="PS00086">
    <property type="entry name" value="CYTOCHROME_P450"/>
    <property type="match status" value="1"/>
</dbReference>
<comment type="pathway">
    <text evidence="2">Secondary metabolite biosynthesis.</text>
</comment>
<evidence type="ECO:0000256" key="9">
    <source>
        <dbReference type="PIRSR" id="PIRSR602401-1"/>
    </source>
</evidence>
<comment type="caution">
    <text evidence="12">The sequence shown here is derived from an EMBL/GenBank/DDBJ whole genome shotgun (WGS) entry which is preliminary data.</text>
</comment>
<keyword evidence="7 9" id="KW-0408">Iron</keyword>
<keyword evidence="8 10" id="KW-0503">Monooxygenase</keyword>
<keyword evidence="5 9" id="KW-0479">Metal-binding</keyword>
<evidence type="ECO:0000256" key="4">
    <source>
        <dbReference type="ARBA" id="ARBA00022617"/>
    </source>
</evidence>
<organism evidence="12 13">
    <name type="scientific">Suillus placidus</name>
    <dbReference type="NCBI Taxonomy" id="48579"/>
    <lineage>
        <taxon>Eukaryota</taxon>
        <taxon>Fungi</taxon>
        <taxon>Dikarya</taxon>
        <taxon>Basidiomycota</taxon>
        <taxon>Agaricomycotina</taxon>
        <taxon>Agaricomycetes</taxon>
        <taxon>Agaricomycetidae</taxon>
        <taxon>Boletales</taxon>
        <taxon>Suillineae</taxon>
        <taxon>Suillaceae</taxon>
        <taxon>Suillus</taxon>
    </lineage>
</organism>
<evidence type="ECO:0000256" key="1">
    <source>
        <dbReference type="ARBA" id="ARBA00001971"/>
    </source>
</evidence>
<gene>
    <name evidence="12" type="ORF">EV702DRAFT_1202662</name>
</gene>
<dbReference type="Proteomes" id="UP000714275">
    <property type="component" value="Unassembled WGS sequence"/>
</dbReference>
<feature type="binding site" description="axial binding residue" evidence="9">
    <location>
        <position position="439"/>
    </location>
    <ligand>
        <name>heme</name>
        <dbReference type="ChEBI" id="CHEBI:30413"/>
    </ligand>
    <ligandPart>
        <name>Fe</name>
        <dbReference type="ChEBI" id="CHEBI:18248"/>
    </ligandPart>
</feature>
<keyword evidence="13" id="KW-1185">Reference proteome</keyword>
<evidence type="ECO:0000256" key="10">
    <source>
        <dbReference type="RuleBase" id="RU000461"/>
    </source>
</evidence>
<keyword evidence="4 9" id="KW-0349">Heme</keyword>
<evidence type="ECO:0000256" key="8">
    <source>
        <dbReference type="ARBA" id="ARBA00023033"/>
    </source>
</evidence>
<comment type="cofactor">
    <cofactor evidence="1 9">
        <name>heme</name>
        <dbReference type="ChEBI" id="CHEBI:30413"/>
    </cofactor>
</comment>
<dbReference type="InterPro" id="IPR002401">
    <property type="entry name" value="Cyt_P450_E_grp-I"/>
</dbReference>
<dbReference type="GO" id="GO:0016705">
    <property type="term" value="F:oxidoreductase activity, acting on paired donors, with incorporation or reduction of molecular oxygen"/>
    <property type="evidence" value="ECO:0007669"/>
    <property type="project" value="InterPro"/>
</dbReference>
<protein>
    <submittedName>
        <fullName evidence="12">Cytochrome P450</fullName>
    </submittedName>
</protein>
<keyword evidence="11" id="KW-0472">Membrane</keyword>
<dbReference type="PRINTS" id="PR00463">
    <property type="entry name" value="EP450I"/>
</dbReference>
<dbReference type="InterPro" id="IPR036396">
    <property type="entry name" value="Cyt_P450_sf"/>
</dbReference>
<dbReference type="InterPro" id="IPR050364">
    <property type="entry name" value="Cytochrome_P450_fung"/>
</dbReference>
<accession>A0A9P6ZK98</accession>
<dbReference type="GO" id="GO:0004497">
    <property type="term" value="F:monooxygenase activity"/>
    <property type="evidence" value="ECO:0007669"/>
    <property type="project" value="UniProtKB-KW"/>
</dbReference>
<dbReference type="PANTHER" id="PTHR46300">
    <property type="entry name" value="P450, PUTATIVE (EUROFUNG)-RELATED-RELATED"/>
    <property type="match status" value="1"/>
</dbReference>
<dbReference type="GO" id="GO:0005506">
    <property type="term" value="F:iron ion binding"/>
    <property type="evidence" value="ECO:0007669"/>
    <property type="project" value="InterPro"/>
</dbReference>